<feature type="compositionally biased region" description="Acidic residues" evidence="1">
    <location>
        <begin position="292"/>
        <end position="305"/>
    </location>
</feature>
<feature type="compositionally biased region" description="Basic residues" evidence="1">
    <location>
        <begin position="95"/>
        <end position="107"/>
    </location>
</feature>
<feature type="compositionally biased region" description="Basic and acidic residues" evidence="1">
    <location>
        <begin position="47"/>
        <end position="71"/>
    </location>
</feature>
<feature type="region of interest" description="Disordered" evidence="1">
    <location>
        <begin position="1"/>
        <end position="324"/>
    </location>
</feature>
<reference evidence="2 3" key="1">
    <citation type="journal article" date="2012" name="BMC Genomics">
        <title>The genome sequence of Propionibacterium acidipropionici provides insights into its biotechnological and industrial potential.</title>
        <authorList>
            <person name="Parizzi L.P."/>
            <person name="Grassi M.C."/>
            <person name="Llerena L.A."/>
            <person name="Carazzolle M.F."/>
            <person name="Queiroz V.L."/>
            <person name="Lunardi I."/>
            <person name="Zeidler A.F."/>
            <person name="Teixeira P.J."/>
            <person name="Mieczkowski P."/>
            <person name="Rincones J."/>
            <person name="Pereira G.A."/>
        </authorList>
    </citation>
    <scope>NUCLEOTIDE SEQUENCE [LARGE SCALE GENOMIC DNA]</scope>
    <source>
        <strain evidence="3">ATCC 4875 / DSM 20272 / JCM 6432 / NBRC 12425 / NCIMB 8070</strain>
    </source>
</reference>
<feature type="compositionally biased region" description="Basic and acidic residues" evidence="1">
    <location>
        <begin position="158"/>
        <end position="171"/>
    </location>
</feature>
<proteinExistence type="predicted"/>
<sequence length="539" mass="57344">MPTRHPVAGHRRSAEPGRHHRPAGAVIRRDREGPGGQRSQARSGRQGHADEQGLGQDRHAGARGGDAELTGHRHVQAAVEHHAGHQGDDGDGHQGHLRHPPPFRGRRRDQADGHGPDPRGDDHRVGEPHADQVPAPSEPTEDPADPQGPRPRVGGGPEGDRGDHGGDDLHPRCTGPHQLGGDVAGDAEFQADPQGGHDPEDDAAGLQEHLEETSRARDVVAVQGVLGGGHRAGAGQQGDHPGGDHQRGGEVQPHAGRRAQQHQNQRHGGRDRPADGLHEEAGDPAPGQPLDGDVDQADGREGDDDVEHRGAVEGGHRGPHHAHVHRDEPLLVQPGGRHQVIEALAGRGRLDPPGADVGDQLLEASESLIVGCAGADHPQRGDGVVVQGAVLGDDHRAVGDVDVDVDAVGVGDPQPHRDGLRRGGAHRDRHHRYPHDEVEDLPGLGGGHLVLAHRFEIAAGRQRTGVAQIPLQRHPPQPPTARRRPALSPRHRYHPFGSSRRSDSSTGRGSVHRQFQQATSAHRGGPHNPAPVRRWRGSR</sequence>
<feature type="compositionally biased region" description="Basic and acidic residues" evidence="1">
    <location>
        <begin position="306"/>
        <end position="316"/>
    </location>
</feature>
<feature type="compositionally biased region" description="Gly residues" evidence="1">
    <location>
        <begin position="225"/>
        <end position="236"/>
    </location>
</feature>
<evidence type="ECO:0000256" key="1">
    <source>
        <dbReference type="SAM" id="MobiDB-lite"/>
    </source>
</evidence>
<dbReference type="STRING" id="1171373.PACID_06120"/>
<feature type="region of interest" description="Disordered" evidence="1">
    <location>
        <begin position="409"/>
        <end position="442"/>
    </location>
</feature>
<dbReference type="PATRIC" id="fig|1171373.8.peg.618"/>
<protein>
    <submittedName>
        <fullName evidence="2">Uncharacterized protein</fullName>
    </submittedName>
</protein>
<dbReference type="KEGG" id="pbo:PACID_06120"/>
<name>K7S1M7_ACIA4</name>
<evidence type="ECO:0000313" key="3">
    <source>
        <dbReference type="Proteomes" id="UP000000214"/>
    </source>
</evidence>
<organism evidence="2 3">
    <name type="scientific">Acidipropionibacterium acidipropionici (strain ATCC 4875 / DSM 20272 / JCM 6432 / NBRC 12425 / NCIMB 8070 / 4)</name>
    <name type="common">Propionibacterium acidipropionici</name>
    <dbReference type="NCBI Taxonomy" id="1171373"/>
    <lineage>
        <taxon>Bacteria</taxon>
        <taxon>Bacillati</taxon>
        <taxon>Actinomycetota</taxon>
        <taxon>Actinomycetes</taxon>
        <taxon>Propionibacteriales</taxon>
        <taxon>Propionibacteriaceae</taxon>
        <taxon>Acidipropionibacterium</taxon>
    </lineage>
</organism>
<feature type="compositionally biased region" description="Basic and acidic residues" evidence="1">
    <location>
        <begin position="79"/>
        <end position="94"/>
    </location>
</feature>
<feature type="compositionally biased region" description="Basic and acidic residues" evidence="1">
    <location>
        <begin position="108"/>
        <end position="130"/>
    </location>
</feature>
<feature type="region of interest" description="Disordered" evidence="1">
    <location>
        <begin position="467"/>
        <end position="539"/>
    </location>
</feature>
<dbReference type="AlphaFoldDB" id="K7S1M7"/>
<feature type="compositionally biased region" description="Basic residues" evidence="1">
    <location>
        <begin position="255"/>
        <end position="267"/>
    </location>
</feature>
<gene>
    <name evidence="2" type="ordered locus">PACID_06120</name>
</gene>
<feature type="compositionally biased region" description="Basic residues" evidence="1">
    <location>
        <begin position="481"/>
        <end position="494"/>
    </location>
</feature>
<feature type="compositionally biased region" description="Basic and acidic residues" evidence="1">
    <location>
        <begin position="208"/>
        <end position="218"/>
    </location>
</feature>
<dbReference type="HOGENOM" id="CLU_505135_0_0_11"/>
<evidence type="ECO:0000313" key="2">
    <source>
        <dbReference type="EMBL" id="AFV88452.1"/>
    </source>
</evidence>
<accession>K7S1M7</accession>
<dbReference type="EMBL" id="CP003493">
    <property type="protein sequence ID" value="AFV88452.1"/>
    <property type="molecule type" value="Genomic_DNA"/>
</dbReference>
<dbReference type="Proteomes" id="UP000000214">
    <property type="component" value="Chromosome"/>
</dbReference>
<feature type="compositionally biased region" description="Basic residues" evidence="1">
    <location>
        <begin position="423"/>
        <end position="433"/>
    </location>
</feature>
<feature type="compositionally biased region" description="Basic and acidic residues" evidence="1">
    <location>
        <begin position="268"/>
        <end position="281"/>
    </location>
</feature>